<feature type="region of interest" description="Disordered" evidence="7">
    <location>
        <begin position="543"/>
        <end position="572"/>
    </location>
</feature>
<keyword evidence="3 6" id="KW-0812">Transmembrane</keyword>
<dbReference type="GO" id="GO:0022857">
    <property type="term" value="F:transmembrane transporter activity"/>
    <property type="evidence" value="ECO:0007669"/>
    <property type="project" value="UniProtKB-UniRule"/>
</dbReference>
<feature type="transmembrane region" description="Helical" evidence="6">
    <location>
        <begin position="484"/>
        <end position="506"/>
    </location>
</feature>
<reference evidence="8 9" key="1">
    <citation type="submission" date="2018-07" db="EMBL/GenBank/DDBJ databases">
        <title>The complete nuclear genome of the prasinophyte Chloropicon primus (CCMP1205).</title>
        <authorList>
            <person name="Pombert J.-F."/>
            <person name="Otis C."/>
            <person name="Turmel M."/>
            <person name="Lemieux C."/>
        </authorList>
    </citation>
    <scope>NUCLEOTIDE SEQUENCE [LARGE SCALE GENOMIC DNA]</scope>
    <source>
        <strain evidence="8 9">CCMP1205</strain>
    </source>
</reference>
<feature type="transmembrane region" description="Helical" evidence="6">
    <location>
        <begin position="391"/>
        <end position="420"/>
    </location>
</feature>
<feature type="transmembrane region" description="Helical" evidence="6">
    <location>
        <begin position="210"/>
        <end position="230"/>
    </location>
</feature>
<keyword evidence="4 6" id="KW-1133">Transmembrane helix</keyword>
<proteinExistence type="inferred from homology"/>
<feature type="transmembrane region" description="Helical" evidence="6">
    <location>
        <begin position="362"/>
        <end position="385"/>
    </location>
</feature>
<gene>
    <name evidence="8" type="ORF">A3770_11p64330</name>
</gene>
<evidence type="ECO:0000256" key="4">
    <source>
        <dbReference type="ARBA" id="ARBA00022989"/>
    </source>
</evidence>
<dbReference type="Pfam" id="PF04515">
    <property type="entry name" value="Choline_transpo"/>
    <property type="match status" value="1"/>
</dbReference>
<organism evidence="8 9">
    <name type="scientific">Chloropicon primus</name>
    <dbReference type="NCBI Taxonomy" id="1764295"/>
    <lineage>
        <taxon>Eukaryota</taxon>
        <taxon>Viridiplantae</taxon>
        <taxon>Chlorophyta</taxon>
        <taxon>Chloropicophyceae</taxon>
        <taxon>Chloropicales</taxon>
        <taxon>Chloropicaceae</taxon>
        <taxon>Chloropicon</taxon>
    </lineage>
</organism>
<dbReference type="EMBL" id="CP031044">
    <property type="protein sequence ID" value="QDZ23915.1"/>
    <property type="molecule type" value="Genomic_DNA"/>
</dbReference>
<keyword evidence="5 6" id="KW-0472">Membrane</keyword>
<comment type="function">
    <text evidence="6">Choline transporter.</text>
</comment>
<evidence type="ECO:0000256" key="6">
    <source>
        <dbReference type="RuleBase" id="RU368066"/>
    </source>
</evidence>
<feature type="compositionally biased region" description="Low complexity" evidence="7">
    <location>
        <begin position="554"/>
        <end position="564"/>
    </location>
</feature>
<accession>A0A5B8MWA4</accession>
<dbReference type="InterPro" id="IPR007603">
    <property type="entry name" value="Choline_transptr-like"/>
</dbReference>
<evidence type="ECO:0000256" key="3">
    <source>
        <dbReference type="ARBA" id="ARBA00022692"/>
    </source>
</evidence>
<keyword evidence="9" id="KW-1185">Reference proteome</keyword>
<sequence>MGNDKVESLGEVESSKAANAHYFTFEVTKDGKRDAPKSFIKRTGVDWLTEKDKEERNRCEPPPANRLKYYQDKGGVLIFFAGLAVFATFLALSIIEDKPGKYTCHRSPCEQTFSDETWTFYKINKQDNIKNGNPNECWGVFNVTSELWMDADYQLKTDSFYAPVNCTLEHTLYHDLQSMGGVGIYAAVFGVAILVSLLFYVVALKKPSQMIPIAHGVGVVTALACAITSFVLGSSWAVILVIIPSIHLLYMGGVYKRFRESNAIMEASGQLCKERALLPLAFAASLATCCWIMLWVWVFVVVCGKYTVGGDILMFFLLLWFTQVIKYIAHTSIAGVTAMWYYGKRPFSPIRKALKRSMTTSFGSIALGALIVGISRSFGICAAYLRTSVNVIMQIFGLCVLLVDNVLGTFNIYGFCYIAIYGKPYMIASREAFELMATSGLRGIVVDDLISGASIAMSFTVGVICSGAGWVLTSVISDYDGDKLLTVYVVSFFIGFVTGVIVLDVFESIATTIYTCFAEEPYLLEGVNYPLYRTLMNSWYKSQEDKPESESGETESVSSVHSSELAQSDPEV</sequence>
<feature type="transmembrane region" description="Helical" evidence="6">
    <location>
        <begin position="449"/>
        <end position="472"/>
    </location>
</feature>
<evidence type="ECO:0000256" key="2">
    <source>
        <dbReference type="ARBA" id="ARBA00007168"/>
    </source>
</evidence>
<protein>
    <recommendedName>
        <fullName evidence="6">Choline transporter-like protein</fullName>
    </recommendedName>
</protein>
<feature type="transmembrane region" description="Helical" evidence="6">
    <location>
        <begin position="312"/>
        <end position="342"/>
    </location>
</feature>
<feature type="transmembrane region" description="Helical" evidence="6">
    <location>
        <begin position="76"/>
        <end position="95"/>
    </location>
</feature>
<dbReference type="AlphaFoldDB" id="A0A5B8MWA4"/>
<dbReference type="PANTHER" id="PTHR12385:SF4">
    <property type="entry name" value="PROTEIN PNS1"/>
    <property type="match status" value="1"/>
</dbReference>
<dbReference type="PANTHER" id="PTHR12385">
    <property type="entry name" value="CHOLINE TRANSPORTER-LIKE (SLC FAMILY 44)"/>
    <property type="match status" value="1"/>
</dbReference>
<dbReference type="OrthoDB" id="44736at2759"/>
<evidence type="ECO:0000313" key="9">
    <source>
        <dbReference type="Proteomes" id="UP000316726"/>
    </source>
</evidence>
<evidence type="ECO:0000256" key="7">
    <source>
        <dbReference type="SAM" id="MobiDB-lite"/>
    </source>
</evidence>
<feature type="transmembrane region" description="Helical" evidence="6">
    <location>
        <begin position="236"/>
        <end position="255"/>
    </location>
</feature>
<evidence type="ECO:0000256" key="5">
    <source>
        <dbReference type="ARBA" id="ARBA00023136"/>
    </source>
</evidence>
<feature type="transmembrane region" description="Helical" evidence="6">
    <location>
        <begin position="276"/>
        <end position="300"/>
    </location>
</feature>
<evidence type="ECO:0000313" key="8">
    <source>
        <dbReference type="EMBL" id="QDZ23915.1"/>
    </source>
</evidence>
<evidence type="ECO:0000256" key="1">
    <source>
        <dbReference type="ARBA" id="ARBA00004141"/>
    </source>
</evidence>
<comment type="similarity">
    <text evidence="2 6">Belongs to the CTL (choline transporter-like) family.</text>
</comment>
<name>A0A5B8MWA4_9CHLO</name>
<dbReference type="Proteomes" id="UP000316726">
    <property type="component" value="Chromosome 11"/>
</dbReference>
<dbReference type="GO" id="GO:0005886">
    <property type="term" value="C:plasma membrane"/>
    <property type="evidence" value="ECO:0007669"/>
    <property type="project" value="UniProtKB-SubCell"/>
</dbReference>
<feature type="transmembrane region" description="Helical" evidence="6">
    <location>
        <begin position="182"/>
        <end position="203"/>
    </location>
</feature>
<comment type="subcellular location">
    <subcellularLocation>
        <location evidence="6">Cell membrane</location>
        <topology evidence="6">Multi-pass membrane protein</topology>
    </subcellularLocation>
    <subcellularLocation>
        <location evidence="1">Membrane</location>
        <topology evidence="1">Multi-pass membrane protein</topology>
    </subcellularLocation>
</comment>